<feature type="region of interest" description="Disordered" evidence="1">
    <location>
        <begin position="59"/>
        <end position="103"/>
    </location>
</feature>
<sequence>MTKPWETHRREMVQLYAQHTLEVVMEVMRTRHQFDASRRSYMEYFAKWGVRKYKRKGRQVVVHNSRTDDDDDDDDGQARRGDDAAGGEHAEPSSSQAPSHGTQSLVLPYASHGLPAEHRHQHQGHIAAQDWGYFHAAWPVQETSMQEYDPSMDVTQQYLAAAHQPPSAVGASRHDPAPADDSEQARGPSHHVRHRIDGH</sequence>
<dbReference type="Proteomes" id="UP000237481">
    <property type="component" value="Unassembled WGS sequence"/>
</dbReference>
<accession>A0A2S4KMS9</accession>
<name>A0A2S4KMS9_9HYPO</name>
<reference evidence="3 4" key="1">
    <citation type="submission" date="2018-01" db="EMBL/GenBank/DDBJ databases">
        <title>Harnessing the power of phylogenomics to disentangle the directionality and signatures of interkingdom host jumping in the parasitic fungal genus Tolypocladium.</title>
        <authorList>
            <person name="Quandt C.A."/>
            <person name="Patterson W."/>
            <person name="Spatafora J.W."/>
        </authorList>
    </citation>
    <scope>NUCLEOTIDE SEQUENCE [LARGE SCALE GENOMIC DNA]</scope>
    <source>
        <strain evidence="3 4">NRBC 100945</strain>
    </source>
</reference>
<dbReference type="OrthoDB" id="4913960at2759"/>
<protein>
    <recommendedName>
        <fullName evidence="2">Clr5 domain-containing protein</fullName>
    </recommendedName>
</protein>
<dbReference type="AlphaFoldDB" id="A0A2S4KMS9"/>
<feature type="region of interest" description="Disordered" evidence="1">
    <location>
        <begin position="157"/>
        <end position="199"/>
    </location>
</feature>
<keyword evidence="4" id="KW-1185">Reference proteome</keyword>
<organism evidence="3 4">
    <name type="scientific">Tolypocladium paradoxum</name>
    <dbReference type="NCBI Taxonomy" id="94208"/>
    <lineage>
        <taxon>Eukaryota</taxon>
        <taxon>Fungi</taxon>
        <taxon>Dikarya</taxon>
        <taxon>Ascomycota</taxon>
        <taxon>Pezizomycotina</taxon>
        <taxon>Sordariomycetes</taxon>
        <taxon>Hypocreomycetidae</taxon>
        <taxon>Hypocreales</taxon>
        <taxon>Ophiocordycipitaceae</taxon>
        <taxon>Tolypocladium</taxon>
    </lineage>
</organism>
<feature type="domain" description="Clr5" evidence="2">
    <location>
        <begin position="1"/>
        <end position="52"/>
    </location>
</feature>
<evidence type="ECO:0000259" key="2">
    <source>
        <dbReference type="Pfam" id="PF14420"/>
    </source>
</evidence>
<feature type="compositionally biased region" description="Basic residues" evidence="1">
    <location>
        <begin position="188"/>
        <end position="199"/>
    </location>
</feature>
<dbReference type="PANTHER" id="PTHR38788:SF3">
    <property type="entry name" value="CLR5 DOMAIN-CONTAINING PROTEIN"/>
    <property type="match status" value="1"/>
</dbReference>
<dbReference type="Pfam" id="PF14420">
    <property type="entry name" value="Clr5"/>
    <property type="match status" value="1"/>
</dbReference>
<dbReference type="InterPro" id="IPR025676">
    <property type="entry name" value="Clr5_dom"/>
</dbReference>
<feature type="compositionally biased region" description="Basic and acidic residues" evidence="1">
    <location>
        <begin position="76"/>
        <end position="91"/>
    </location>
</feature>
<proteinExistence type="predicted"/>
<comment type="caution">
    <text evidence="3">The sequence shown here is derived from an EMBL/GenBank/DDBJ whole genome shotgun (WGS) entry which is preliminary data.</text>
</comment>
<dbReference type="STRING" id="94208.A0A2S4KMS9"/>
<dbReference type="PANTHER" id="PTHR38788">
    <property type="entry name" value="CLR5 DOMAIN-CONTAINING PROTEIN"/>
    <property type="match status" value="1"/>
</dbReference>
<feature type="compositionally biased region" description="Polar residues" evidence="1">
    <location>
        <begin position="92"/>
        <end position="103"/>
    </location>
</feature>
<evidence type="ECO:0000256" key="1">
    <source>
        <dbReference type="SAM" id="MobiDB-lite"/>
    </source>
</evidence>
<gene>
    <name evidence="3" type="ORF">TPAR_08314</name>
</gene>
<dbReference type="EMBL" id="PKSG01001033">
    <property type="protein sequence ID" value="POR31497.1"/>
    <property type="molecule type" value="Genomic_DNA"/>
</dbReference>
<evidence type="ECO:0000313" key="4">
    <source>
        <dbReference type="Proteomes" id="UP000237481"/>
    </source>
</evidence>
<evidence type="ECO:0000313" key="3">
    <source>
        <dbReference type="EMBL" id="POR31497.1"/>
    </source>
</evidence>